<evidence type="ECO:0000313" key="4">
    <source>
        <dbReference type="Proteomes" id="UP000295632"/>
    </source>
</evidence>
<dbReference type="InterPro" id="IPR050563">
    <property type="entry name" value="4-hydroxybenzoyl-CoA_TE"/>
</dbReference>
<dbReference type="EMBL" id="SNYJ01000007">
    <property type="protein sequence ID" value="TDQ39753.1"/>
    <property type="molecule type" value="Genomic_DNA"/>
</dbReference>
<evidence type="ECO:0000313" key="3">
    <source>
        <dbReference type="EMBL" id="TDQ39753.1"/>
    </source>
</evidence>
<organism evidence="3 4">
    <name type="scientific">Aureibacillus halotolerans</name>
    <dbReference type="NCBI Taxonomy" id="1508390"/>
    <lineage>
        <taxon>Bacteria</taxon>
        <taxon>Bacillati</taxon>
        <taxon>Bacillota</taxon>
        <taxon>Bacilli</taxon>
        <taxon>Bacillales</taxon>
        <taxon>Bacillaceae</taxon>
        <taxon>Aureibacillus</taxon>
    </lineage>
</organism>
<dbReference type="PANTHER" id="PTHR31793:SF27">
    <property type="entry name" value="NOVEL THIOESTERASE SUPERFAMILY DOMAIN AND SAPOSIN A-TYPE DOMAIN CONTAINING PROTEIN (0610012H03RIK)"/>
    <property type="match status" value="1"/>
</dbReference>
<keyword evidence="2 3" id="KW-0378">Hydrolase</keyword>
<dbReference type="InterPro" id="IPR008272">
    <property type="entry name" value="HB-CoA_thioesterase_AS"/>
</dbReference>
<dbReference type="GO" id="GO:0047617">
    <property type="term" value="F:fatty acyl-CoA hydrolase activity"/>
    <property type="evidence" value="ECO:0007669"/>
    <property type="project" value="TreeGrafter"/>
</dbReference>
<protein>
    <submittedName>
        <fullName evidence="3">Acyl-CoA thioester hydrolase</fullName>
    </submittedName>
</protein>
<name>A0A4R6U4N7_9BACI</name>
<dbReference type="Proteomes" id="UP000295632">
    <property type="component" value="Unassembled WGS sequence"/>
</dbReference>
<comment type="similarity">
    <text evidence="1">Belongs to the 4-hydroxybenzoyl-CoA thioesterase family.</text>
</comment>
<dbReference type="RefSeq" id="WP_133580429.1">
    <property type="nucleotide sequence ID" value="NZ_SNYJ01000007.1"/>
</dbReference>
<evidence type="ECO:0000256" key="1">
    <source>
        <dbReference type="ARBA" id="ARBA00005953"/>
    </source>
</evidence>
<accession>A0A4R6U4N7</accession>
<gene>
    <name evidence="3" type="ORF">EV213_107120</name>
</gene>
<comment type="caution">
    <text evidence="3">The sequence shown here is derived from an EMBL/GenBank/DDBJ whole genome shotgun (WGS) entry which is preliminary data.</text>
</comment>
<dbReference type="InterPro" id="IPR029069">
    <property type="entry name" value="HotDog_dom_sf"/>
</dbReference>
<keyword evidence="4" id="KW-1185">Reference proteome</keyword>
<dbReference type="PROSITE" id="PS01328">
    <property type="entry name" value="4HBCOA_THIOESTERASE"/>
    <property type="match status" value="1"/>
</dbReference>
<dbReference type="AlphaFoldDB" id="A0A4R6U4N7"/>
<dbReference type="Pfam" id="PF13279">
    <property type="entry name" value="4HBT_2"/>
    <property type="match status" value="1"/>
</dbReference>
<dbReference type="NCBIfam" id="TIGR00051">
    <property type="entry name" value="YbgC/FadM family acyl-CoA thioesterase"/>
    <property type="match status" value="1"/>
</dbReference>
<dbReference type="PIRSF" id="PIRSF003230">
    <property type="entry name" value="YbgC"/>
    <property type="match status" value="1"/>
</dbReference>
<dbReference type="Gene3D" id="3.10.129.10">
    <property type="entry name" value="Hotdog Thioesterase"/>
    <property type="match status" value="1"/>
</dbReference>
<reference evidence="3 4" key="1">
    <citation type="submission" date="2019-03" db="EMBL/GenBank/DDBJ databases">
        <title>Genomic Encyclopedia of Type Strains, Phase IV (KMG-IV): sequencing the most valuable type-strain genomes for metagenomic binning, comparative biology and taxonomic classification.</title>
        <authorList>
            <person name="Goeker M."/>
        </authorList>
    </citation>
    <scope>NUCLEOTIDE SEQUENCE [LARGE SCALE GENOMIC DNA]</scope>
    <source>
        <strain evidence="3 4">DSM 28697</strain>
    </source>
</reference>
<dbReference type="OrthoDB" id="9800856at2"/>
<proteinExistence type="inferred from homology"/>
<dbReference type="InterPro" id="IPR006684">
    <property type="entry name" value="YbgC/YbaW"/>
</dbReference>
<dbReference type="CDD" id="cd00586">
    <property type="entry name" value="4HBT"/>
    <property type="match status" value="1"/>
</dbReference>
<dbReference type="PANTHER" id="PTHR31793">
    <property type="entry name" value="4-HYDROXYBENZOYL-COA THIOESTERASE FAMILY MEMBER"/>
    <property type="match status" value="1"/>
</dbReference>
<dbReference type="SUPFAM" id="SSF54637">
    <property type="entry name" value="Thioesterase/thiol ester dehydrase-isomerase"/>
    <property type="match status" value="1"/>
</dbReference>
<evidence type="ECO:0000256" key="2">
    <source>
        <dbReference type="ARBA" id="ARBA00022801"/>
    </source>
</evidence>
<sequence length="141" mass="16051">MHKTTSRIQIRYGETDQMGVVYHANYVIYLEIGRTDFLASLGFKYNEMEESGYVSPVLSIDVHYKKALRYGDTATVYTWLEAYDGLKMTYGYTIVNENGETAVAAKSVHLCVTREGFRPVRVRTAFPELNKAYKLVLEGDA</sequence>